<protein>
    <submittedName>
        <fullName evidence="4">FG-GAP-like repeat-containing protein</fullName>
    </submittedName>
</protein>
<proteinExistence type="predicted"/>
<feature type="chain" id="PRO_5045534438" evidence="2">
    <location>
        <begin position="19"/>
        <end position="481"/>
    </location>
</feature>
<dbReference type="Proteomes" id="UP001595690">
    <property type="component" value="Unassembled WGS sequence"/>
</dbReference>
<name>A0ABV8C5B1_9PSEU</name>
<reference evidence="5" key="1">
    <citation type="journal article" date="2019" name="Int. J. Syst. Evol. Microbiol.">
        <title>The Global Catalogue of Microorganisms (GCM) 10K type strain sequencing project: providing services to taxonomists for standard genome sequencing and annotation.</title>
        <authorList>
            <consortium name="The Broad Institute Genomics Platform"/>
            <consortium name="The Broad Institute Genome Sequencing Center for Infectious Disease"/>
            <person name="Wu L."/>
            <person name="Ma J."/>
        </authorList>
    </citation>
    <scope>NUCLEOTIDE SEQUENCE [LARGE SCALE GENOMIC DNA]</scope>
    <source>
        <strain evidence="5">CGMCC 4.7405</strain>
    </source>
</reference>
<feature type="domain" description="PASTA" evidence="3">
    <location>
        <begin position="406"/>
        <end position="474"/>
    </location>
</feature>
<dbReference type="InterPro" id="IPR013517">
    <property type="entry name" value="FG-GAP"/>
</dbReference>
<dbReference type="Pfam" id="PF13517">
    <property type="entry name" value="FG-GAP_3"/>
    <property type="match status" value="1"/>
</dbReference>
<sequence>MAGVVALTALLPAVPAAAAPIPTAKYALAAFGHDQGWRTERHIRTLVDVTRDGKADIVGFGEDGVWTSIALGDGNFSQPRRVLSDYGYNSGWRIGTHPRWVTDITNDGLADLVGVGLDGVWTAVGNGDGTFGAFRFVLASFGSTGRPSPTSLQVADANLDGRTDIFAFTNGRVDVALASGNGNFSAPYLASTEFTVDRFDFNHFKLANVGGDARPDILSIRHVPGIAPMSTIGRADGTYGTSQTSTNNPDQSGNAIFRLADVTGDGYADAVRFGNDANTYTGRAIGAGTFTTFAVGVGHFGYNNGTGYGTATQPSPSLGNISNDNRADIVGFSSTGVVSAVSRGDGTFNAARRVNADFGSGRGWTVAQHPRLLADVTGEGWADVVGFGNAGVFVGLANGSGGFTGGPEVATVPSLRGLSYDAARAQLSAEGLRVGSIRGVVDRTCNDIDNVLSSNPAAGTEVAVGTAVDLSIGVKPPTPCP</sequence>
<evidence type="ECO:0000313" key="5">
    <source>
        <dbReference type="Proteomes" id="UP001595690"/>
    </source>
</evidence>
<dbReference type="EMBL" id="JBHRZI010000036">
    <property type="protein sequence ID" value="MFC3897259.1"/>
    <property type="molecule type" value="Genomic_DNA"/>
</dbReference>
<keyword evidence="5" id="KW-1185">Reference proteome</keyword>
<dbReference type="InterPro" id="IPR028994">
    <property type="entry name" value="Integrin_alpha_N"/>
</dbReference>
<evidence type="ECO:0000256" key="2">
    <source>
        <dbReference type="SAM" id="SignalP"/>
    </source>
</evidence>
<gene>
    <name evidence="4" type="ORF">ACFOWZ_37770</name>
</gene>
<dbReference type="Gene3D" id="3.30.10.20">
    <property type="match status" value="1"/>
</dbReference>
<dbReference type="RefSeq" id="WP_382378750.1">
    <property type="nucleotide sequence ID" value="NZ_JBHRZI010000036.1"/>
</dbReference>
<organism evidence="4 5">
    <name type="scientific">Lentzea rhizosphaerae</name>
    <dbReference type="NCBI Taxonomy" id="2041025"/>
    <lineage>
        <taxon>Bacteria</taxon>
        <taxon>Bacillati</taxon>
        <taxon>Actinomycetota</taxon>
        <taxon>Actinomycetes</taxon>
        <taxon>Pseudonocardiales</taxon>
        <taxon>Pseudonocardiaceae</taxon>
        <taxon>Lentzea</taxon>
    </lineage>
</organism>
<evidence type="ECO:0000256" key="1">
    <source>
        <dbReference type="ARBA" id="ARBA00022729"/>
    </source>
</evidence>
<dbReference type="Pfam" id="PF03793">
    <property type="entry name" value="PASTA"/>
    <property type="match status" value="1"/>
</dbReference>
<evidence type="ECO:0000313" key="4">
    <source>
        <dbReference type="EMBL" id="MFC3897259.1"/>
    </source>
</evidence>
<dbReference type="InterPro" id="IPR005543">
    <property type="entry name" value="PASTA_dom"/>
</dbReference>
<keyword evidence="1 2" id="KW-0732">Signal</keyword>
<dbReference type="PROSITE" id="PS51178">
    <property type="entry name" value="PASTA"/>
    <property type="match status" value="1"/>
</dbReference>
<feature type="signal peptide" evidence="2">
    <location>
        <begin position="1"/>
        <end position="18"/>
    </location>
</feature>
<dbReference type="CDD" id="cd06577">
    <property type="entry name" value="PASTA_pknB"/>
    <property type="match status" value="1"/>
</dbReference>
<comment type="caution">
    <text evidence="4">The sequence shown here is derived from an EMBL/GenBank/DDBJ whole genome shotgun (WGS) entry which is preliminary data.</text>
</comment>
<dbReference type="SUPFAM" id="SSF69318">
    <property type="entry name" value="Integrin alpha N-terminal domain"/>
    <property type="match status" value="2"/>
</dbReference>
<accession>A0ABV8C5B1</accession>
<dbReference type="SMART" id="SM00740">
    <property type="entry name" value="PASTA"/>
    <property type="match status" value="1"/>
</dbReference>
<evidence type="ECO:0000259" key="3">
    <source>
        <dbReference type="PROSITE" id="PS51178"/>
    </source>
</evidence>